<dbReference type="PROSITE" id="PS50878">
    <property type="entry name" value="RT_POL"/>
    <property type="match status" value="1"/>
</dbReference>
<dbReference type="Gene3D" id="3.30.70.270">
    <property type="match status" value="2"/>
</dbReference>
<dbReference type="InterPro" id="IPR043502">
    <property type="entry name" value="DNA/RNA_pol_sf"/>
</dbReference>
<dbReference type="Proteomes" id="UP000009138">
    <property type="component" value="Unassembled WGS sequence"/>
</dbReference>
<feature type="region of interest" description="Disordered" evidence="8">
    <location>
        <begin position="285"/>
        <end position="339"/>
    </location>
</feature>
<dbReference type="Gene3D" id="2.40.70.10">
    <property type="entry name" value="Acid Proteases"/>
    <property type="match status" value="1"/>
</dbReference>
<evidence type="ECO:0000313" key="11">
    <source>
        <dbReference type="Proteomes" id="UP000009138"/>
    </source>
</evidence>
<dbReference type="InParanoid" id="I1CUA5"/>
<evidence type="ECO:0000313" key="10">
    <source>
        <dbReference type="EMBL" id="EIE92035.1"/>
    </source>
</evidence>
<keyword evidence="2" id="KW-0808">Transferase</keyword>
<evidence type="ECO:0000256" key="1">
    <source>
        <dbReference type="ARBA" id="ARBA00012493"/>
    </source>
</evidence>
<dbReference type="InterPro" id="IPR041373">
    <property type="entry name" value="RT_RNaseH"/>
</dbReference>
<dbReference type="RefSeq" id="XP_067527431.1">
    <property type="nucleotide sequence ID" value="XM_067671330.1"/>
</dbReference>
<evidence type="ECO:0000259" key="9">
    <source>
        <dbReference type="PROSITE" id="PS50878"/>
    </source>
</evidence>
<feature type="compositionally biased region" description="Low complexity" evidence="8">
    <location>
        <begin position="322"/>
        <end position="338"/>
    </location>
</feature>
<evidence type="ECO:0000256" key="6">
    <source>
        <dbReference type="ARBA" id="ARBA00022801"/>
    </source>
</evidence>
<dbReference type="GO" id="GO:0004519">
    <property type="term" value="F:endonuclease activity"/>
    <property type="evidence" value="ECO:0007669"/>
    <property type="project" value="UniProtKB-KW"/>
</dbReference>
<dbReference type="InterPro" id="IPR005162">
    <property type="entry name" value="Retrotrans_gag_dom"/>
</dbReference>
<feature type="domain" description="Reverse transcriptase" evidence="9">
    <location>
        <begin position="580"/>
        <end position="762"/>
    </location>
</feature>
<dbReference type="SUPFAM" id="SSF56672">
    <property type="entry name" value="DNA/RNA polymerases"/>
    <property type="match status" value="1"/>
</dbReference>
<gene>
    <name evidence="10" type="ORF">RO3G_16746</name>
</gene>
<name>I1CUA5_RHIO9</name>
<dbReference type="GO" id="GO:0016787">
    <property type="term" value="F:hydrolase activity"/>
    <property type="evidence" value="ECO:0007669"/>
    <property type="project" value="UniProtKB-KW"/>
</dbReference>
<dbReference type="STRING" id="246409.I1CUA5"/>
<sequence>MSATGNSTPATPNAPVPIDYAMELINSPEQVADAVLKETEDYASSLNELSINEDNRAISSSSEDNLLEMKNAKRVAYDLLERVRVELTLELYNECKKNRMHKPMLSHAGNPRSAVNKEHTAQDEWSSFNNSKISRSELPVLHLSVDKKDSDPDDWKYFSRLLNASSGSINPSYSWEEAKDIIRKHFENPAKAIEMFGRLLSSKQRNNETVSDFTARFNRLAQTAQCSDSNMLARIYINSLHDDLNLHIRTVLSSNYGATFLQDINSIREVEKLASGLEVHKHQPYAASTTYKHSKGERHGFKGAKRGHSESSNGDFIKKQKSSNGHFTSSSSSDSSSSKKCLYCKDTWFKGHKCMEFFAQKNKSTVRKIEKRKQNVKKLDHPSTKAWNEFAKRQSNNKKSSTDDELEDKMQLVKFYHKTGLINLAGKDNVVKRIGITEPLELKYNGKTFHHSFEIMDFNEDDKCNVILGLDILSHLGIALTGVAHNWDDNEVIFDDSIDDTVKPNNSPAGTELERSQFIEKIHPLLAENMNIPKDAFCTVPESIIHLPTEKGKIVNHKQYPIAYKLKPVLDEAINKWLDNGTITKAPVNTAWNSPLTLADKKDANGNKTGKRPCLDPRHINALLPDDKFPIPLITDIFHELSGSSIFTTLDLTAAFHRFKIHDEDQPKTAFTYNGQQYMFVGAPFGIKFLSNVFQRVMTQIFKDMPFVRTFIDDIVIMSKNMEEHAVHVKAAIEALTRVNLVLNVDKCHFAQSCVYLLGFCISAKGSSLDTRKLTNIEEWPRPTCGTDVQRFLGVVNYFREHIPKAAMLTAPLDHLRNSKIITEKDWTPLHQTHFEAIKKVLLSNVVLSQPDLRQPFFVATDASNYGIGAVLYQEHVELTSNVDSTDVVKNDNVLKDKGKKKTTIKYIGFMARSLSKSERNYSTTKRELLAIVFALKKFHKFLWGNPFTLYTDHKALTYTTSKNCSF</sequence>
<organism evidence="10 11">
    <name type="scientific">Rhizopus delemar (strain RA 99-880 / ATCC MYA-4621 / FGSC 9543 / NRRL 43880)</name>
    <name type="common">Mucormycosis agent</name>
    <name type="synonym">Rhizopus arrhizus var. delemar</name>
    <dbReference type="NCBI Taxonomy" id="246409"/>
    <lineage>
        <taxon>Eukaryota</taxon>
        <taxon>Fungi</taxon>
        <taxon>Fungi incertae sedis</taxon>
        <taxon>Mucoromycota</taxon>
        <taxon>Mucoromycotina</taxon>
        <taxon>Mucoromycetes</taxon>
        <taxon>Mucorales</taxon>
        <taxon>Mucorineae</taxon>
        <taxon>Rhizopodaceae</taxon>
        <taxon>Rhizopus</taxon>
    </lineage>
</organism>
<dbReference type="EMBL" id="CH476753">
    <property type="protein sequence ID" value="EIE92035.1"/>
    <property type="molecule type" value="Genomic_DNA"/>
</dbReference>
<reference evidence="10 11" key="1">
    <citation type="journal article" date="2009" name="PLoS Genet.">
        <title>Genomic analysis of the basal lineage fungus Rhizopus oryzae reveals a whole-genome duplication.</title>
        <authorList>
            <person name="Ma L.-J."/>
            <person name="Ibrahim A.S."/>
            <person name="Skory C."/>
            <person name="Grabherr M.G."/>
            <person name="Burger G."/>
            <person name="Butler M."/>
            <person name="Elias M."/>
            <person name="Idnurm A."/>
            <person name="Lang B.F."/>
            <person name="Sone T."/>
            <person name="Abe A."/>
            <person name="Calvo S.E."/>
            <person name="Corrochano L.M."/>
            <person name="Engels R."/>
            <person name="Fu J."/>
            <person name="Hansberg W."/>
            <person name="Kim J.-M."/>
            <person name="Kodira C.D."/>
            <person name="Koehrsen M.J."/>
            <person name="Liu B."/>
            <person name="Miranda-Saavedra D."/>
            <person name="O'Leary S."/>
            <person name="Ortiz-Castellanos L."/>
            <person name="Poulter R."/>
            <person name="Rodriguez-Romero J."/>
            <person name="Ruiz-Herrera J."/>
            <person name="Shen Y.-Q."/>
            <person name="Zeng Q."/>
            <person name="Galagan J."/>
            <person name="Birren B.W."/>
            <person name="Cuomo C.A."/>
            <person name="Wickes B.L."/>
        </authorList>
    </citation>
    <scope>NUCLEOTIDE SEQUENCE [LARGE SCALE GENOMIC DNA]</scope>
    <source>
        <strain evidence="11">RA 99-880 / ATCC MYA-4621 / FGSC 9543 / NRRL 43880</strain>
    </source>
</reference>
<keyword evidence="3" id="KW-0548">Nucleotidyltransferase</keyword>
<evidence type="ECO:0000256" key="7">
    <source>
        <dbReference type="ARBA" id="ARBA00022918"/>
    </source>
</evidence>
<dbReference type="PANTHER" id="PTHR37984:SF5">
    <property type="entry name" value="PROTEIN NYNRIN-LIKE"/>
    <property type="match status" value="1"/>
</dbReference>
<keyword evidence="6" id="KW-0378">Hydrolase</keyword>
<dbReference type="Pfam" id="PF00078">
    <property type="entry name" value="RVT_1"/>
    <property type="match status" value="1"/>
</dbReference>
<dbReference type="GO" id="GO:0003964">
    <property type="term" value="F:RNA-directed DNA polymerase activity"/>
    <property type="evidence" value="ECO:0007669"/>
    <property type="project" value="UniProtKB-KW"/>
</dbReference>
<feature type="compositionally biased region" description="Basic residues" evidence="8">
    <location>
        <begin position="292"/>
        <end position="306"/>
    </location>
</feature>
<dbReference type="EC" id="2.7.7.49" evidence="1"/>
<dbReference type="GeneID" id="93623711"/>
<evidence type="ECO:0000256" key="3">
    <source>
        <dbReference type="ARBA" id="ARBA00022695"/>
    </source>
</evidence>
<keyword evidence="11" id="KW-1185">Reference proteome</keyword>
<evidence type="ECO:0000256" key="2">
    <source>
        <dbReference type="ARBA" id="ARBA00022679"/>
    </source>
</evidence>
<dbReference type="InterPro" id="IPR043128">
    <property type="entry name" value="Rev_trsase/Diguanyl_cyclase"/>
</dbReference>
<dbReference type="CDD" id="cd01647">
    <property type="entry name" value="RT_LTR"/>
    <property type="match status" value="1"/>
</dbReference>
<dbReference type="AlphaFoldDB" id="I1CUA5"/>
<dbReference type="InterPro" id="IPR000477">
    <property type="entry name" value="RT_dom"/>
</dbReference>
<feature type="region of interest" description="Disordered" evidence="8">
    <location>
        <begin position="102"/>
        <end position="121"/>
    </location>
</feature>
<accession>I1CUA5</accession>
<dbReference type="InterPro" id="IPR021109">
    <property type="entry name" value="Peptidase_aspartic_dom_sf"/>
</dbReference>
<dbReference type="Pfam" id="PF17917">
    <property type="entry name" value="RT_RNaseH"/>
    <property type="match status" value="1"/>
</dbReference>
<keyword evidence="7" id="KW-0695">RNA-directed DNA polymerase</keyword>
<proteinExistence type="predicted"/>
<evidence type="ECO:0000256" key="8">
    <source>
        <dbReference type="SAM" id="MobiDB-lite"/>
    </source>
</evidence>
<dbReference type="PANTHER" id="PTHR37984">
    <property type="entry name" value="PROTEIN CBG26694"/>
    <property type="match status" value="1"/>
</dbReference>
<keyword evidence="4" id="KW-0540">Nuclease</keyword>
<dbReference type="InterPro" id="IPR050951">
    <property type="entry name" value="Retrovirus_Pol_polyprotein"/>
</dbReference>
<protein>
    <recommendedName>
        <fullName evidence="1">RNA-directed DNA polymerase</fullName>
        <ecNumber evidence="1">2.7.7.49</ecNumber>
    </recommendedName>
</protein>
<dbReference type="OMA" id="MYENIAI"/>
<dbReference type="FunFam" id="3.30.70.270:FF:000020">
    <property type="entry name" value="Transposon Tf2-6 polyprotein-like Protein"/>
    <property type="match status" value="1"/>
</dbReference>
<keyword evidence="5" id="KW-0255">Endonuclease</keyword>
<dbReference type="Pfam" id="PF03732">
    <property type="entry name" value="Retrotrans_gag"/>
    <property type="match status" value="1"/>
</dbReference>
<evidence type="ECO:0000256" key="4">
    <source>
        <dbReference type="ARBA" id="ARBA00022722"/>
    </source>
</evidence>
<evidence type="ECO:0000256" key="5">
    <source>
        <dbReference type="ARBA" id="ARBA00022759"/>
    </source>
</evidence>
<dbReference type="Gene3D" id="3.10.10.10">
    <property type="entry name" value="HIV Type 1 Reverse Transcriptase, subunit A, domain 1"/>
    <property type="match status" value="1"/>
</dbReference>
<dbReference type="eggNOG" id="KOG0017">
    <property type="taxonomic scope" value="Eukaryota"/>
</dbReference>
<dbReference type="CDD" id="cd09274">
    <property type="entry name" value="RNase_HI_RT_Ty3"/>
    <property type="match status" value="1"/>
</dbReference>
<dbReference type="VEuPathDB" id="FungiDB:RO3G_16746"/>